<evidence type="ECO:0000256" key="1">
    <source>
        <dbReference type="SAM" id="Phobius"/>
    </source>
</evidence>
<evidence type="ECO:0000256" key="2">
    <source>
        <dbReference type="SAM" id="SignalP"/>
    </source>
</evidence>
<dbReference type="AlphaFoldDB" id="A0A816TKD1"/>
<keyword evidence="1" id="KW-1133">Transmembrane helix</keyword>
<keyword evidence="1" id="KW-0472">Membrane</keyword>
<evidence type="ECO:0000313" key="3">
    <source>
        <dbReference type="EMBL" id="CAF2096417.1"/>
    </source>
</evidence>
<keyword evidence="2" id="KW-0732">Signal</keyword>
<protein>
    <submittedName>
        <fullName evidence="3">(rape) hypothetical protein</fullName>
    </submittedName>
</protein>
<name>A0A816TKD1_BRANA</name>
<keyword evidence="1" id="KW-0812">Transmembrane</keyword>
<sequence length="101" mass="11832">MLCCLMLCLDLAVLLCSFNITDGWVKGSLQNLKFLGMLVIRIAVGICRDLRKVMHDYVNKGSKTRVNFFVFLKKLWVYQLCIIILFCLFCFRNLCYRLMCC</sequence>
<proteinExistence type="predicted"/>
<dbReference type="EMBL" id="HG994359">
    <property type="protein sequence ID" value="CAF2096417.1"/>
    <property type="molecule type" value="Genomic_DNA"/>
</dbReference>
<feature type="chain" id="PRO_5032270696" evidence="2">
    <location>
        <begin position="24"/>
        <end position="101"/>
    </location>
</feature>
<feature type="signal peptide" evidence="2">
    <location>
        <begin position="1"/>
        <end position="23"/>
    </location>
</feature>
<dbReference type="Proteomes" id="UP001295469">
    <property type="component" value="Chromosome A05"/>
</dbReference>
<gene>
    <name evidence="3" type="ORF">DARMORV10_A05P14330.1</name>
</gene>
<feature type="transmembrane region" description="Helical" evidence="1">
    <location>
        <begin position="75"/>
        <end position="95"/>
    </location>
</feature>
<reference evidence="3" key="1">
    <citation type="submission" date="2021-01" db="EMBL/GenBank/DDBJ databases">
        <authorList>
            <consortium name="Genoscope - CEA"/>
            <person name="William W."/>
        </authorList>
    </citation>
    <scope>NUCLEOTIDE SEQUENCE</scope>
</reference>
<organism evidence="3">
    <name type="scientific">Brassica napus</name>
    <name type="common">Rape</name>
    <dbReference type="NCBI Taxonomy" id="3708"/>
    <lineage>
        <taxon>Eukaryota</taxon>
        <taxon>Viridiplantae</taxon>
        <taxon>Streptophyta</taxon>
        <taxon>Embryophyta</taxon>
        <taxon>Tracheophyta</taxon>
        <taxon>Spermatophyta</taxon>
        <taxon>Magnoliopsida</taxon>
        <taxon>eudicotyledons</taxon>
        <taxon>Gunneridae</taxon>
        <taxon>Pentapetalae</taxon>
        <taxon>rosids</taxon>
        <taxon>malvids</taxon>
        <taxon>Brassicales</taxon>
        <taxon>Brassicaceae</taxon>
        <taxon>Brassiceae</taxon>
        <taxon>Brassica</taxon>
    </lineage>
</organism>
<accession>A0A816TKD1</accession>